<dbReference type="VEuPathDB" id="FungiDB:CAWG_00450"/>
<dbReference type="PROSITE" id="PS51257">
    <property type="entry name" value="PROKAR_LIPOPROTEIN"/>
    <property type="match status" value="1"/>
</dbReference>
<gene>
    <name evidence="2" type="ORF">CAWG_00450</name>
</gene>
<evidence type="ECO:0000313" key="3">
    <source>
        <dbReference type="Proteomes" id="UP000001429"/>
    </source>
</evidence>
<accession>C4YD60</accession>
<evidence type="ECO:0000313" key="2">
    <source>
        <dbReference type="EMBL" id="EEQ42245.1"/>
    </source>
</evidence>
<proteinExistence type="predicted"/>
<dbReference type="Proteomes" id="UP000001429">
    <property type="component" value="Chromosome 1"/>
</dbReference>
<evidence type="ECO:0000256" key="1">
    <source>
        <dbReference type="SAM" id="MobiDB-lite"/>
    </source>
</evidence>
<dbReference type="HOGENOM" id="CLU_1740259_0_0_1"/>
<feature type="compositionally biased region" description="Polar residues" evidence="1">
    <location>
        <begin position="1"/>
        <end position="18"/>
    </location>
</feature>
<dbReference type="EMBL" id="CH672346">
    <property type="protein sequence ID" value="EEQ42245.1"/>
    <property type="molecule type" value="Genomic_DNA"/>
</dbReference>
<reference evidence="2 3" key="1">
    <citation type="journal article" date="2009" name="Nature">
        <title>Evolution of pathogenicity and sexual reproduction in eight Candida genomes.</title>
        <authorList>
            <person name="Butler G."/>
            <person name="Rasmussen M.D."/>
            <person name="Lin M.F."/>
            <person name="Santos M.A."/>
            <person name="Sakthikumar S."/>
            <person name="Munro C.A."/>
            <person name="Rheinbay E."/>
            <person name="Grabherr M."/>
            <person name="Forche A."/>
            <person name="Reedy J.L."/>
            <person name="Agrafioti I."/>
            <person name="Arnaud M.B."/>
            <person name="Bates S."/>
            <person name="Brown A.J."/>
            <person name="Brunke S."/>
            <person name="Costanzo M.C."/>
            <person name="Fitzpatrick D.A."/>
            <person name="de Groot P.W."/>
            <person name="Harris D."/>
            <person name="Hoyer L.L."/>
            <person name="Hube B."/>
            <person name="Klis F.M."/>
            <person name="Kodira C."/>
            <person name="Lennard N."/>
            <person name="Logue M.E."/>
            <person name="Martin R."/>
            <person name="Neiman A.M."/>
            <person name="Nikolaou E."/>
            <person name="Quail M.A."/>
            <person name="Quinn J."/>
            <person name="Santos M.C."/>
            <person name="Schmitzberger F.F."/>
            <person name="Sherlock G."/>
            <person name="Shah P."/>
            <person name="Silverstein K.A."/>
            <person name="Skrzypek M.S."/>
            <person name="Soll D."/>
            <person name="Staggs R."/>
            <person name="Stansfield I."/>
            <person name="Stumpf M.P."/>
            <person name="Sudbery P.E."/>
            <person name="Srikantha T."/>
            <person name="Zeng Q."/>
            <person name="Berman J."/>
            <person name="Berriman M."/>
            <person name="Heitman J."/>
            <person name="Gow N.A."/>
            <person name="Lorenz M.C."/>
            <person name="Birren B.W."/>
            <person name="Kellis M."/>
            <person name="Cuomo C.A."/>
        </authorList>
    </citation>
    <scope>NUCLEOTIDE SEQUENCE [LARGE SCALE GENOMIC DNA]</scope>
    <source>
        <strain evidence="2 3">WO-1</strain>
    </source>
</reference>
<keyword evidence="3" id="KW-1185">Reference proteome</keyword>
<name>C4YD60_CANAW</name>
<protein>
    <submittedName>
        <fullName evidence="2">Uncharacterized protein</fullName>
    </submittedName>
</protein>
<organism evidence="2 3">
    <name type="scientific">Candida albicans (strain WO-1)</name>
    <name type="common">Yeast</name>
    <dbReference type="NCBI Taxonomy" id="294748"/>
    <lineage>
        <taxon>Eukaryota</taxon>
        <taxon>Fungi</taxon>
        <taxon>Dikarya</taxon>
        <taxon>Ascomycota</taxon>
        <taxon>Saccharomycotina</taxon>
        <taxon>Pichiomycetes</taxon>
        <taxon>Debaryomycetaceae</taxon>
        <taxon>Candida/Lodderomyces clade</taxon>
        <taxon>Candida</taxon>
    </lineage>
</organism>
<feature type="region of interest" description="Disordered" evidence="1">
    <location>
        <begin position="1"/>
        <end position="22"/>
    </location>
</feature>
<sequence>MNARTTLPSISSSQSCNGGKSGIKSKASPINFLLATYPPNCCLIVSNVDDFVPICLSTTDPHLSFKFPNIHWKISSCNHSISCNGSYPLVALPSASVVPSASTICIKQSASVKSLKNLFPNPSPKWAFGTNPATSNNIIGTPLFPLRQYP</sequence>
<dbReference type="PaxDb" id="5476-C4YD60"/>
<dbReference type="AlphaFoldDB" id="C4YD60"/>